<evidence type="ECO:0000313" key="2">
    <source>
        <dbReference type="Proteomes" id="UP001489719"/>
    </source>
</evidence>
<organism evidence="1 2">
    <name type="scientific">Lipomyces orientalis</name>
    <dbReference type="NCBI Taxonomy" id="1233043"/>
    <lineage>
        <taxon>Eukaryota</taxon>
        <taxon>Fungi</taxon>
        <taxon>Dikarya</taxon>
        <taxon>Ascomycota</taxon>
        <taxon>Saccharomycotina</taxon>
        <taxon>Lipomycetes</taxon>
        <taxon>Lipomycetales</taxon>
        <taxon>Lipomycetaceae</taxon>
        <taxon>Lipomyces</taxon>
    </lineage>
</organism>
<reference evidence="2" key="1">
    <citation type="journal article" date="2024" name="Front. Bioeng. Biotechnol.">
        <title>Genome-scale model development and genomic sequencing of the oleaginous clade Lipomyces.</title>
        <authorList>
            <person name="Czajka J.J."/>
            <person name="Han Y."/>
            <person name="Kim J."/>
            <person name="Mondo S.J."/>
            <person name="Hofstad B.A."/>
            <person name="Robles A."/>
            <person name="Haridas S."/>
            <person name="Riley R."/>
            <person name="LaButti K."/>
            <person name="Pangilinan J."/>
            <person name="Andreopoulos W."/>
            <person name="Lipzen A."/>
            <person name="Yan J."/>
            <person name="Wang M."/>
            <person name="Ng V."/>
            <person name="Grigoriev I.V."/>
            <person name="Spatafora J.W."/>
            <person name="Magnuson J.K."/>
            <person name="Baker S.E."/>
            <person name="Pomraning K.R."/>
        </authorList>
    </citation>
    <scope>NUCLEOTIDE SEQUENCE [LARGE SCALE GENOMIC DNA]</scope>
    <source>
        <strain evidence="2">CBS 10300</strain>
    </source>
</reference>
<dbReference type="EMBL" id="MU970056">
    <property type="protein sequence ID" value="KAK9323920.1"/>
    <property type="molecule type" value="Genomic_DNA"/>
</dbReference>
<sequence length="425" mass="49971">MLDKSSSVLSFRPPRLYTRTVQYAVVTFLGLLLLVTAINRHSTPKISAPSYAALNEAVFQAHSQKAFTPLVPKSDANVPVEVLRARRKPKAALISLVRNSELEGIEQSMRHLEARFNHKYNYPWIFFNDVPFDDTFKARTGNLTNAECFYATVPESHWSLPKWIDESRFISSLEYLGAIGVGKGWMISYRHMCRWNSGFFYQHPILDDFDWYWRVEPDVHFFCDIDYDPFAFMEENNLKYGFNMNILDDARSFPSMWRQTQEFMSEYPELIHPEADFSWILDHKNDGEYNNCQFFSNFEIGSLDFFRSKTYNTYFDYIDRKGGFYYERFGDAPLHTLAVVLFLSKRETHFFRDIGYQHDINKQCPANLIDKCSCEPTNLDENFYKLVPMESPQKKPDDSCIRLWLGGEWLERDDNGNYVKTGFEF</sequence>
<comment type="caution">
    <text evidence="1">The sequence shown here is derived from an EMBL/GenBank/DDBJ whole genome shotgun (WGS) entry which is preliminary data.</text>
</comment>
<name>A0ACC3TSD3_9ASCO</name>
<gene>
    <name evidence="1" type="ORF">V1517DRAFT_351886</name>
</gene>
<accession>A0ACC3TSD3</accession>
<keyword evidence="2" id="KW-1185">Reference proteome</keyword>
<evidence type="ECO:0000313" key="1">
    <source>
        <dbReference type="EMBL" id="KAK9323920.1"/>
    </source>
</evidence>
<protein>
    <submittedName>
        <fullName evidence="1">Glycosyltransferase family 15 protein</fullName>
    </submittedName>
</protein>
<dbReference type="Proteomes" id="UP001489719">
    <property type="component" value="Unassembled WGS sequence"/>
</dbReference>
<proteinExistence type="predicted"/>